<organism evidence="1 2">
    <name type="scientific">Chroogloeocystis siderophila 5.2 s.c.1</name>
    <dbReference type="NCBI Taxonomy" id="247279"/>
    <lineage>
        <taxon>Bacteria</taxon>
        <taxon>Bacillati</taxon>
        <taxon>Cyanobacteriota</taxon>
        <taxon>Cyanophyceae</taxon>
        <taxon>Oscillatoriophycideae</taxon>
        <taxon>Chroococcales</taxon>
        <taxon>Chroococcaceae</taxon>
        <taxon>Chroogloeocystis</taxon>
    </lineage>
</organism>
<proteinExistence type="predicted"/>
<gene>
    <name evidence="1" type="ORF">NIES1031_00405</name>
</gene>
<dbReference type="Pfam" id="PF08846">
    <property type="entry name" value="DUF1816"/>
    <property type="match status" value="1"/>
</dbReference>
<protein>
    <recommendedName>
        <fullName evidence="3">DUF1816 domain-containing protein</fullName>
    </recommendedName>
</protein>
<name>A0A1U7HZN7_9CHRO</name>
<evidence type="ECO:0000313" key="1">
    <source>
        <dbReference type="EMBL" id="OKH29104.1"/>
    </source>
</evidence>
<comment type="caution">
    <text evidence="1">The sequence shown here is derived from an EMBL/GenBank/DDBJ whole genome shotgun (WGS) entry which is preliminary data.</text>
</comment>
<sequence>MEKAATDWWAEITTISPRCVYYFGPFETINEAKAAYSGYVKDLDGEGAKGIIVVIQRCQPKELTICEDEGI</sequence>
<dbReference type="InterPro" id="IPR014945">
    <property type="entry name" value="DUF1816"/>
</dbReference>
<reference evidence="1 2" key="1">
    <citation type="submission" date="2016-11" db="EMBL/GenBank/DDBJ databases">
        <title>Draft Genome Sequences of Nine Cyanobacterial Strains from Diverse Habitats.</title>
        <authorList>
            <person name="Zhu T."/>
            <person name="Hou S."/>
            <person name="Lu X."/>
            <person name="Hess W.R."/>
        </authorList>
    </citation>
    <scope>NUCLEOTIDE SEQUENCE [LARGE SCALE GENOMIC DNA]</scope>
    <source>
        <strain evidence="1 2">5.2 s.c.1</strain>
    </source>
</reference>
<dbReference type="EMBL" id="MRCC01000001">
    <property type="protein sequence ID" value="OKH29104.1"/>
    <property type="molecule type" value="Genomic_DNA"/>
</dbReference>
<evidence type="ECO:0008006" key="3">
    <source>
        <dbReference type="Google" id="ProtNLM"/>
    </source>
</evidence>
<evidence type="ECO:0000313" key="2">
    <source>
        <dbReference type="Proteomes" id="UP000185984"/>
    </source>
</evidence>
<dbReference type="OrthoDB" id="560125at2"/>
<dbReference type="RefSeq" id="WP_073547599.1">
    <property type="nucleotide sequence ID" value="NZ_CAWMVK010000001.1"/>
</dbReference>
<dbReference type="Proteomes" id="UP000185984">
    <property type="component" value="Unassembled WGS sequence"/>
</dbReference>
<dbReference type="STRING" id="247279.NIES1031_00405"/>
<keyword evidence="2" id="KW-1185">Reference proteome</keyword>
<accession>A0A1U7HZN7</accession>
<dbReference type="AlphaFoldDB" id="A0A1U7HZN7"/>